<dbReference type="InterPro" id="IPR018247">
    <property type="entry name" value="EF_Hand_1_Ca_BS"/>
</dbReference>
<feature type="domain" description="EF-hand" evidence="2">
    <location>
        <begin position="226"/>
        <end position="261"/>
    </location>
</feature>
<dbReference type="SUPFAM" id="SSF47473">
    <property type="entry name" value="EF-hand"/>
    <property type="match status" value="1"/>
</dbReference>
<protein>
    <recommendedName>
        <fullName evidence="2">EF-hand domain-containing protein</fullName>
    </recommendedName>
</protein>
<dbReference type="Proteomes" id="UP001189429">
    <property type="component" value="Unassembled WGS sequence"/>
</dbReference>
<dbReference type="CDD" id="cd00051">
    <property type="entry name" value="EFh"/>
    <property type="match status" value="1"/>
</dbReference>
<dbReference type="InterPro" id="IPR002048">
    <property type="entry name" value="EF_hand_dom"/>
</dbReference>
<evidence type="ECO:0000313" key="4">
    <source>
        <dbReference type="Proteomes" id="UP001189429"/>
    </source>
</evidence>
<dbReference type="PROSITE" id="PS50222">
    <property type="entry name" value="EF_HAND_2"/>
    <property type="match status" value="1"/>
</dbReference>
<sequence>MLSTRWTDAHKSALIVQFPRGTVVQAFSFVTPSDHSERDPVAWQVQGSTNGVGWVTLHLQCAEYPTPTERNMRTEWFQFVPQGQASCAAAYAATTTTTTTTWTIHEIEKTVTVDFDGVNQTIHQVVDDIGVLLRMLVVRMRPILRQLEKWLKALSEQAQPQLEAFGVTMERVQSLFDTLTQNIKHNVVSSDDLVAVTFSLFDVSNTGRITLADMQSVSTIYGIAALGGSAAKSLFSRYDADGSGELSEQEFALLVHDPKLPGVAQVVARAYADRLSEASSPLKFAFTRAEAASAVAKYVQVVGARNATKVDWVAQALVNGTLTTNFTAELIIELAMQDDNPDRLAMSGVGEALVRRVVAFDPHFMMQVVGIMQDPEWWLSEGLDPATQPDIIARVAKWAVGGIHDHHRTGRIPLVAEMLGGSRVGESLARELSEVRGTPSRAFHEKVVSQTLRERVQRRGREASAAHRGERARRAQRLLSSAGTRRLFQELLGGDLPATVVQDWEAASVVNKAAKAAPETLEWTSWLANNVAGSAAGGASRAPRRWARPSTRGRAAWAAWSSACGSSCRWC</sequence>
<gene>
    <name evidence="3" type="ORF">PCOR1329_LOCUS74151</name>
</gene>
<evidence type="ECO:0000256" key="1">
    <source>
        <dbReference type="ARBA" id="ARBA00022837"/>
    </source>
</evidence>
<keyword evidence="1" id="KW-0106">Calcium</keyword>
<dbReference type="Gene3D" id="1.10.238.10">
    <property type="entry name" value="EF-hand"/>
    <property type="match status" value="1"/>
</dbReference>
<reference evidence="3" key="1">
    <citation type="submission" date="2023-10" db="EMBL/GenBank/DDBJ databases">
        <authorList>
            <person name="Chen Y."/>
            <person name="Shah S."/>
            <person name="Dougan E. K."/>
            <person name="Thang M."/>
            <person name="Chan C."/>
        </authorList>
    </citation>
    <scope>NUCLEOTIDE SEQUENCE [LARGE SCALE GENOMIC DNA]</scope>
</reference>
<keyword evidence="4" id="KW-1185">Reference proteome</keyword>
<organism evidence="3 4">
    <name type="scientific">Prorocentrum cordatum</name>
    <dbReference type="NCBI Taxonomy" id="2364126"/>
    <lineage>
        <taxon>Eukaryota</taxon>
        <taxon>Sar</taxon>
        <taxon>Alveolata</taxon>
        <taxon>Dinophyceae</taxon>
        <taxon>Prorocentrales</taxon>
        <taxon>Prorocentraceae</taxon>
        <taxon>Prorocentrum</taxon>
    </lineage>
</organism>
<dbReference type="InterPro" id="IPR011992">
    <property type="entry name" value="EF-hand-dom_pair"/>
</dbReference>
<dbReference type="PROSITE" id="PS00018">
    <property type="entry name" value="EF_HAND_1"/>
    <property type="match status" value="2"/>
</dbReference>
<dbReference type="EMBL" id="CAUYUJ010020032">
    <property type="protein sequence ID" value="CAK0895399.1"/>
    <property type="molecule type" value="Genomic_DNA"/>
</dbReference>
<evidence type="ECO:0000259" key="2">
    <source>
        <dbReference type="PROSITE" id="PS50222"/>
    </source>
</evidence>
<evidence type="ECO:0000313" key="3">
    <source>
        <dbReference type="EMBL" id="CAK0895399.1"/>
    </source>
</evidence>
<accession>A0ABN9XBS7</accession>
<proteinExistence type="predicted"/>
<name>A0ABN9XBS7_9DINO</name>
<comment type="caution">
    <text evidence="3">The sequence shown here is derived from an EMBL/GenBank/DDBJ whole genome shotgun (WGS) entry which is preliminary data.</text>
</comment>